<proteinExistence type="predicted"/>
<name>A0AC61PJJ6_9FIRM</name>
<sequence length="191" mass="21391">MNEDTIRIAVLSDTHGLLRRCVVRAVQDCSVILHAGDIIHESDLDELAVYGSLYAVRGNNDIWMSGVCDLAGSLRFTIGGVTFFMTHDRRDVARDLTGVDAVIFGHSHRYSEERIDGRLWLNPGSCGRARFGSDVTMAKIVVRGEKSAAWNGSTLRTRTTEERREILILCAGMVYTQCRKRGNRCPVRHRP</sequence>
<accession>A0AC61PJJ6</accession>
<protein>
    <submittedName>
        <fullName evidence="1">Uncharacterized protein</fullName>
    </submittedName>
</protein>
<evidence type="ECO:0000313" key="1">
    <source>
        <dbReference type="EMBL" id="SMC48464.1"/>
    </source>
</evidence>
<comment type="caution">
    <text evidence="1">The sequence shown here is derived from an EMBL/GenBank/DDBJ whole genome shotgun (WGS) entry which is preliminary data.</text>
</comment>
<dbReference type="EMBL" id="FWXZ01000002">
    <property type="protein sequence ID" value="SMC48464.1"/>
    <property type="molecule type" value="Genomic_DNA"/>
</dbReference>
<keyword evidence="2" id="KW-1185">Reference proteome</keyword>
<organism evidence="1 2">
    <name type="scientific">Aristaeella lactis</name>
    <dbReference type="NCBI Taxonomy" id="3046383"/>
    <lineage>
        <taxon>Bacteria</taxon>
        <taxon>Bacillati</taxon>
        <taxon>Bacillota</taxon>
        <taxon>Clostridia</taxon>
        <taxon>Eubacteriales</taxon>
        <taxon>Aristaeellaceae</taxon>
        <taxon>Aristaeella</taxon>
    </lineage>
</organism>
<evidence type="ECO:0000313" key="2">
    <source>
        <dbReference type="Proteomes" id="UP000192328"/>
    </source>
</evidence>
<reference evidence="1" key="1">
    <citation type="submission" date="2017-04" db="EMBL/GenBank/DDBJ databases">
        <authorList>
            <person name="Varghese N."/>
            <person name="Submissions S."/>
        </authorList>
    </citation>
    <scope>NUCLEOTIDE SEQUENCE</scope>
    <source>
        <strain evidence="1">WTE2008</strain>
    </source>
</reference>
<dbReference type="Proteomes" id="UP000192328">
    <property type="component" value="Unassembled WGS sequence"/>
</dbReference>
<gene>
    <name evidence="1" type="ORF">SAMN06297397_0992</name>
</gene>